<dbReference type="Proteomes" id="UP000652720">
    <property type="component" value="Unassembled WGS sequence"/>
</dbReference>
<evidence type="ECO:0000313" key="4">
    <source>
        <dbReference type="EMBL" id="GGI92082.1"/>
    </source>
</evidence>
<dbReference type="PRINTS" id="PR00455">
    <property type="entry name" value="HTHTETR"/>
</dbReference>
<evidence type="ECO:0000313" key="6">
    <source>
        <dbReference type="Proteomes" id="UP000630135"/>
    </source>
</evidence>
<dbReference type="GO" id="GO:0000976">
    <property type="term" value="F:transcription cis-regulatory region binding"/>
    <property type="evidence" value="ECO:0007669"/>
    <property type="project" value="TreeGrafter"/>
</dbReference>
<dbReference type="SUPFAM" id="SSF46689">
    <property type="entry name" value="Homeodomain-like"/>
    <property type="match status" value="1"/>
</dbReference>
<dbReference type="EMBL" id="BMLZ01000047">
    <property type="protein sequence ID" value="GGP31003.1"/>
    <property type="molecule type" value="Genomic_DNA"/>
</dbReference>
<gene>
    <name evidence="5" type="ORF">GCM10008021_26540</name>
    <name evidence="4" type="ORF">GCM10010914_28240</name>
</gene>
<reference evidence="5" key="1">
    <citation type="journal article" date="2014" name="Int. J. Syst. Evol. Microbiol.">
        <title>Complete genome of a new Firmicutes species belonging to the dominant human colonic microbiota ('Ruminococcus bicirculans') reveals two chromosomes and a selective capacity to utilize plant glucans.</title>
        <authorList>
            <consortium name="NISC Comparative Sequencing Program"/>
            <person name="Wegmann U."/>
            <person name="Louis P."/>
            <person name="Goesmann A."/>
            <person name="Henrissat B."/>
            <person name="Duncan S.H."/>
            <person name="Flint H.J."/>
        </authorList>
    </citation>
    <scope>NUCLEOTIDE SEQUENCE</scope>
    <source>
        <strain evidence="5">CGMCC 1.8884</strain>
    </source>
</reference>
<dbReference type="Proteomes" id="UP000630135">
    <property type="component" value="Unassembled WGS sequence"/>
</dbReference>
<dbReference type="PANTHER" id="PTHR30055">
    <property type="entry name" value="HTH-TYPE TRANSCRIPTIONAL REGULATOR RUTR"/>
    <property type="match status" value="1"/>
</dbReference>
<evidence type="ECO:0000313" key="5">
    <source>
        <dbReference type="EMBL" id="GGP31003.1"/>
    </source>
</evidence>
<evidence type="ECO:0000259" key="3">
    <source>
        <dbReference type="PROSITE" id="PS50977"/>
    </source>
</evidence>
<dbReference type="PANTHER" id="PTHR30055:SF184">
    <property type="entry name" value="HTH-TYPE TRANSCRIPTIONAL REGULATOR ETHR"/>
    <property type="match status" value="1"/>
</dbReference>
<evidence type="ECO:0000313" key="7">
    <source>
        <dbReference type="Proteomes" id="UP000652720"/>
    </source>
</evidence>
<dbReference type="Pfam" id="PF00440">
    <property type="entry name" value="TetR_N"/>
    <property type="match status" value="1"/>
</dbReference>
<dbReference type="Gene3D" id="1.10.357.10">
    <property type="entry name" value="Tetracycline Repressor, domain 2"/>
    <property type="match status" value="1"/>
</dbReference>
<name>A0AAV4KAE6_9DEIO</name>
<dbReference type="InterPro" id="IPR050109">
    <property type="entry name" value="HTH-type_TetR-like_transc_reg"/>
</dbReference>
<dbReference type="EMBL" id="BMMA01000041">
    <property type="protein sequence ID" value="GGI92082.1"/>
    <property type="molecule type" value="Genomic_DNA"/>
</dbReference>
<feature type="DNA-binding region" description="H-T-H motif" evidence="2">
    <location>
        <begin position="36"/>
        <end position="55"/>
    </location>
</feature>
<protein>
    <submittedName>
        <fullName evidence="4">TetR family transcriptional regulator</fullName>
    </submittedName>
</protein>
<reference evidence="6" key="3">
    <citation type="journal article" date="2019" name="Int. J. Syst. Evol. Microbiol.">
        <title>The Global Catalogue of Microorganisms (GCM) 10K type strain sequencing project: providing services to taxonomists for standard genome sequencing and annotation.</title>
        <authorList>
            <consortium name="The Broad Institute Genomics Platform"/>
            <consortium name="The Broad Institute Genome Sequencing Center for Infectious Disease"/>
            <person name="Wu L."/>
            <person name="Ma J."/>
        </authorList>
    </citation>
    <scope>NUCLEOTIDE SEQUENCE [LARGE SCALE GENOMIC DNA]</scope>
    <source>
        <strain evidence="6">CGMCC 1.8884</strain>
    </source>
</reference>
<dbReference type="PROSITE" id="PS50977">
    <property type="entry name" value="HTH_TETR_2"/>
    <property type="match status" value="1"/>
</dbReference>
<keyword evidence="6" id="KW-1185">Reference proteome</keyword>
<reference evidence="4" key="4">
    <citation type="submission" date="2023-08" db="EMBL/GenBank/DDBJ databases">
        <authorList>
            <person name="Sun Q."/>
            <person name="Zhou Y."/>
        </authorList>
    </citation>
    <scope>NUCLEOTIDE SEQUENCE</scope>
    <source>
        <strain evidence="5">CGMCC 1.8884</strain>
        <strain evidence="4">CGMCC 1.8885</strain>
    </source>
</reference>
<proteinExistence type="predicted"/>
<reference evidence="4" key="2">
    <citation type="journal article" date="2014" name="Int. J. Syst. Evol. Microbiol.">
        <title>Complete genome sequence of Corynebacterium casei LMG S-19264T (=DSM 44701T), isolated from a smear-ripened cheese.</title>
        <authorList>
            <consortium name="US DOE Joint Genome Institute (JGI-PGF)"/>
            <person name="Walter F."/>
            <person name="Albersmeier A."/>
            <person name="Kalinowski J."/>
            <person name="Ruckert C."/>
        </authorList>
    </citation>
    <scope>NUCLEOTIDE SEQUENCE</scope>
    <source>
        <strain evidence="4">CGMCC 1.8885</strain>
    </source>
</reference>
<organism evidence="4 7">
    <name type="scientific">Deinococcus wulumuqiensis</name>
    <dbReference type="NCBI Taxonomy" id="980427"/>
    <lineage>
        <taxon>Bacteria</taxon>
        <taxon>Thermotogati</taxon>
        <taxon>Deinococcota</taxon>
        <taxon>Deinococci</taxon>
        <taxon>Deinococcales</taxon>
        <taxon>Deinococcaceae</taxon>
        <taxon>Deinococcus</taxon>
    </lineage>
</organism>
<accession>A0AAV4KAE6</accession>
<sequence>MDMTALPRRLSAPERRQQILDMAASLFVERGFESVTVADLAHELQTSRPTIYSYFPSTEAILDELLGQRLSGLLSRLDPLLRDLSPDSPPSNAAEVVFRFLLGEADTLRLLHSGGVPTFQARRHAFLSQLGERLTLSPELLIRREPELLLLLTTLLDSLALRAVTDPSLDADRLARSLNTFVVGGAQALRGGHGSGS</sequence>
<comment type="caution">
    <text evidence="4">The sequence shown here is derived from an EMBL/GenBank/DDBJ whole genome shotgun (WGS) entry which is preliminary data.</text>
</comment>
<dbReference type="GO" id="GO:0003700">
    <property type="term" value="F:DNA-binding transcription factor activity"/>
    <property type="evidence" value="ECO:0007669"/>
    <property type="project" value="TreeGrafter"/>
</dbReference>
<evidence type="ECO:0000256" key="2">
    <source>
        <dbReference type="PROSITE-ProRule" id="PRU00335"/>
    </source>
</evidence>
<dbReference type="AlphaFoldDB" id="A0AAV4KAE6"/>
<keyword evidence="1 2" id="KW-0238">DNA-binding</keyword>
<dbReference type="InterPro" id="IPR009057">
    <property type="entry name" value="Homeodomain-like_sf"/>
</dbReference>
<evidence type="ECO:0000256" key="1">
    <source>
        <dbReference type="ARBA" id="ARBA00023125"/>
    </source>
</evidence>
<dbReference type="InterPro" id="IPR001647">
    <property type="entry name" value="HTH_TetR"/>
</dbReference>
<feature type="domain" description="HTH tetR-type" evidence="3">
    <location>
        <begin position="13"/>
        <end position="73"/>
    </location>
</feature>